<accession>A0ABU1AK13</accession>
<feature type="region of interest" description="Disordered" evidence="1">
    <location>
        <begin position="291"/>
        <end position="315"/>
    </location>
</feature>
<evidence type="ECO:0000256" key="1">
    <source>
        <dbReference type="SAM" id="MobiDB-lite"/>
    </source>
</evidence>
<dbReference type="RefSeq" id="WP_308985578.1">
    <property type="nucleotide sequence ID" value="NZ_JARXIC010000018.1"/>
</dbReference>
<comment type="caution">
    <text evidence="2">The sequence shown here is derived from an EMBL/GenBank/DDBJ whole genome shotgun (WGS) entry which is preliminary data.</text>
</comment>
<dbReference type="InterPro" id="IPR036866">
    <property type="entry name" value="RibonucZ/Hydroxyglut_hydro"/>
</dbReference>
<dbReference type="Gene3D" id="3.60.15.10">
    <property type="entry name" value="Ribonuclease Z/Hydroxyacylglutathione hydrolase-like"/>
    <property type="match status" value="1"/>
</dbReference>
<protein>
    <recommendedName>
        <fullName evidence="4">MBL fold metallo-hydrolase</fullName>
    </recommendedName>
</protein>
<reference evidence="2 3" key="1">
    <citation type="submission" date="2023-04" db="EMBL/GenBank/DDBJ databases">
        <title>A novel bacteria isolated from coastal sediment.</title>
        <authorList>
            <person name="Liu X.-J."/>
            <person name="Du Z.-J."/>
        </authorList>
    </citation>
    <scope>NUCLEOTIDE SEQUENCE [LARGE SCALE GENOMIC DNA]</scope>
    <source>
        <strain evidence="2 3">SDUM461004</strain>
    </source>
</reference>
<keyword evidence="3" id="KW-1185">Reference proteome</keyword>
<evidence type="ECO:0008006" key="4">
    <source>
        <dbReference type="Google" id="ProtNLM"/>
    </source>
</evidence>
<name>A0ABU1AK13_9BACT</name>
<dbReference type="Proteomes" id="UP001243717">
    <property type="component" value="Unassembled WGS sequence"/>
</dbReference>
<organism evidence="2 3">
    <name type="scientific">Thalassobacterium sedimentorum</name>
    <dbReference type="NCBI Taxonomy" id="3041258"/>
    <lineage>
        <taxon>Bacteria</taxon>
        <taxon>Pseudomonadati</taxon>
        <taxon>Verrucomicrobiota</taxon>
        <taxon>Opitutia</taxon>
        <taxon>Puniceicoccales</taxon>
        <taxon>Coraliomargaritaceae</taxon>
        <taxon>Thalassobacterium</taxon>
    </lineage>
</organism>
<evidence type="ECO:0000313" key="3">
    <source>
        <dbReference type="Proteomes" id="UP001243717"/>
    </source>
</evidence>
<proteinExistence type="predicted"/>
<sequence>MTAKITFFPLGNADTSLIRLADDQLVLLDYANKRDPNNQYDARCDLPVELRKELDDADQEDFSVVCFTHLDDDHVCGSSDFFWLEHAAKYQEEGRPKIDELWVPAAAITEVGVEDSAWAIRQEARHRLKHGSGIKVFSRPAALESFLKENGLTLESRAHCIVDAGTTIPGFSLDGSEQVEFFVHCPFAWRSDERGLEDRNQDAVVLQATFIEGGSETYALLGSDVDCDTIGEIVKTSRSHDNEDRLLWDILHLFHHCSYKSVGPERGVDETEPTEEVAWLIEEQSRDGAVIISPSKPIPGKGAEEDEDKQPPHRQAANYYKRILDNKDGEFKVTMETPSKNSPKPFKIEITSAGAKIVLGVLSPVTSVTSKPARAG</sequence>
<gene>
    <name evidence="2" type="ORF">QEH59_11825</name>
</gene>
<dbReference type="EMBL" id="JARXIC010000018">
    <property type="protein sequence ID" value="MDQ8195118.1"/>
    <property type="molecule type" value="Genomic_DNA"/>
</dbReference>
<evidence type="ECO:0000313" key="2">
    <source>
        <dbReference type="EMBL" id="MDQ8195118.1"/>
    </source>
</evidence>